<protein>
    <recommendedName>
        <fullName evidence="3 4">Dephospho-CoA kinase</fullName>
        <ecNumber evidence="3 4">2.7.1.24</ecNumber>
    </recommendedName>
    <alternativeName>
        <fullName evidence="3">Dephosphocoenzyme A kinase</fullName>
    </alternativeName>
</protein>
<comment type="catalytic activity">
    <reaction evidence="3">
        <text>3'-dephospho-CoA + ATP = ADP + CoA + H(+)</text>
        <dbReference type="Rhea" id="RHEA:18245"/>
        <dbReference type="ChEBI" id="CHEBI:15378"/>
        <dbReference type="ChEBI" id="CHEBI:30616"/>
        <dbReference type="ChEBI" id="CHEBI:57287"/>
        <dbReference type="ChEBI" id="CHEBI:57328"/>
        <dbReference type="ChEBI" id="CHEBI:456216"/>
        <dbReference type="EC" id="2.7.1.24"/>
    </reaction>
</comment>
<comment type="pathway">
    <text evidence="3">Cofactor biosynthesis; coenzyme A biosynthesis; CoA from (R)-pantothenate: step 5/5.</text>
</comment>
<comment type="subcellular location">
    <subcellularLocation>
        <location evidence="3">Cytoplasm</location>
    </subcellularLocation>
</comment>
<comment type="caution">
    <text evidence="5">The sequence shown here is derived from an EMBL/GenBank/DDBJ whole genome shotgun (WGS) entry which is preliminary data.</text>
</comment>
<keyword evidence="3 5" id="KW-0418">Kinase</keyword>
<evidence type="ECO:0000256" key="1">
    <source>
        <dbReference type="ARBA" id="ARBA00022741"/>
    </source>
</evidence>
<evidence type="ECO:0000313" key="6">
    <source>
        <dbReference type="Proteomes" id="UP001272515"/>
    </source>
</evidence>
<dbReference type="PANTHER" id="PTHR10695">
    <property type="entry name" value="DEPHOSPHO-COA KINASE-RELATED"/>
    <property type="match status" value="1"/>
</dbReference>
<dbReference type="Proteomes" id="UP001272515">
    <property type="component" value="Unassembled WGS sequence"/>
</dbReference>
<keyword evidence="3 5" id="KW-0808">Transferase</keyword>
<keyword evidence="3" id="KW-0173">Coenzyme A biosynthesis</keyword>
<evidence type="ECO:0000313" key="5">
    <source>
        <dbReference type="EMBL" id="MDV5088379.1"/>
    </source>
</evidence>
<dbReference type="PANTHER" id="PTHR10695:SF46">
    <property type="entry name" value="BIFUNCTIONAL COENZYME A SYNTHASE-RELATED"/>
    <property type="match status" value="1"/>
</dbReference>
<dbReference type="Gene3D" id="3.40.50.300">
    <property type="entry name" value="P-loop containing nucleotide triphosphate hydrolases"/>
    <property type="match status" value="1"/>
</dbReference>
<dbReference type="Pfam" id="PF01121">
    <property type="entry name" value="CoaE"/>
    <property type="match status" value="1"/>
</dbReference>
<dbReference type="GO" id="GO:0004140">
    <property type="term" value="F:dephospho-CoA kinase activity"/>
    <property type="evidence" value="ECO:0007669"/>
    <property type="project" value="UniProtKB-EC"/>
</dbReference>
<keyword evidence="6" id="KW-1185">Reference proteome</keyword>
<dbReference type="PROSITE" id="PS51219">
    <property type="entry name" value="DPCK"/>
    <property type="match status" value="1"/>
</dbReference>
<sequence>MFKLGITGGIASGKSTAVAWLKQQHIPCIDADMVAREVVEPNTPGLQAIVKHFGDTVLHTDGTLHRETLGQIVFHNDNERLKLNEILTGYIRARIMELTCQYEQNGEALVMYDIPLMIEGSWHTMMDALWVIYVTKDTQINRLMHRNNYSREDALARIHSQISLDEKRAYATVVIDNNGTEQELYNQLQSAYTRLKVNL</sequence>
<dbReference type="NCBIfam" id="TIGR00152">
    <property type="entry name" value="dephospho-CoA kinase"/>
    <property type="match status" value="1"/>
</dbReference>
<gene>
    <name evidence="3 5" type="primary">coaE</name>
    <name evidence="5" type="ORF">RVY80_05895</name>
</gene>
<dbReference type="InterPro" id="IPR001977">
    <property type="entry name" value="Depp_CoAkinase"/>
</dbReference>
<dbReference type="RefSeq" id="WP_295187853.1">
    <property type="nucleotide sequence ID" value="NZ_JAWJZA010000003.1"/>
</dbReference>
<dbReference type="SUPFAM" id="SSF52540">
    <property type="entry name" value="P-loop containing nucleoside triphosphate hydrolases"/>
    <property type="match status" value="1"/>
</dbReference>
<dbReference type="EC" id="2.7.1.24" evidence="3 4"/>
<keyword evidence="3" id="KW-0963">Cytoplasm</keyword>
<proteinExistence type="inferred from homology"/>
<comment type="function">
    <text evidence="3">Catalyzes the phosphorylation of the 3'-hydroxyl group of dephosphocoenzyme A to form coenzyme A.</text>
</comment>
<dbReference type="EMBL" id="JAWJZB010000006">
    <property type="protein sequence ID" value="MDV5088379.1"/>
    <property type="molecule type" value="Genomic_DNA"/>
</dbReference>
<dbReference type="InterPro" id="IPR027417">
    <property type="entry name" value="P-loop_NTPase"/>
</dbReference>
<keyword evidence="1 3" id="KW-0547">Nucleotide-binding</keyword>
<evidence type="ECO:0000256" key="3">
    <source>
        <dbReference type="HAMAP-Rule" id="MF_00376"/>
    </source>
</evidence>
<accession>A0ABU3Z8Y8</accession>
<organism evidence="5 6">
    <name type="scientific">Veillonella absiana</name>
    <dbReference type="NCBI Taxonomy" id="3079305"/>
    <lineage>
        <taxon>Bacteria</taxon>
        <taxon>Bacillati</taxon>
        <taxon>Bacillota</taxon>
        <taxon>Negativicutes</taxon>
        <taxon>Veillonellales</taxon>
        <taxon>Veillonellaceae</taxon>
        <taxon>Veillonella</taxon>
    </lineage>
</organism>
<comment type="similarity">
    <text evidence="3">Belongs to the CoaE family.</text>
</comment>
<name>A0ABU3Z8Y8_9FIRM</name>
<dbReference type="CDD" id="cd02022">
    <property type="entry name" value="DPCK"/>
    <property type="match status" value="1"/>
</dbReference>
<dbReference type="HAMAP" id="MF_00376">
    <property type="entry name" value="Dephospho_CoA_kinase"/>
    <property type="match status" value="1"/>
</dbReference>
<feature type="binding site" evidence="3">
    <location>
        <begin position="11"/>
        <end position="16"/>
    </location>
    <ligand>
        <name>ATP</name>
        <dbReference type="ChEBI" id="CHEBI:30616"/>
    </ligand>
</feature>
<reference evidence="5 6" key="1">
    <citation type="submission" date="2023-10" db="EMBL/GenBank/DDBJ databases">
        <title>Veillonella sp. nov., isolated from a pig farm feces dump.</title>
        <authorList>
            <person name="Chang Y.-H."/>
        </authorList>
    </citation>
    <scope>NUCLEOTIDE SEQUENCE [LARGE SCALE GENOMIC DNA]</scope>
    <source>
        <strain evidence="5 6">YH-vei2233</strain>
    </source>
</reference>
<keyword evidence="2 3" id="KW-0067">ATP-binding</keyword>
<evidence type="ECO:0000256" key="4">
    <source>
        <dbReference type="NCBIfam" id="TIGR00152"/>
    </source>
</evidence>
<evidence type="ECO:0000256" key="2">
    <source>
        <dbReference type="ARBA" id="ARBA00022840"/>
    </source>
</evidence>